<dbReference type="RefSeq" id="XP_003465222.1">
    <property type="nucleotide sequence ID" value="XM_003465174.3"/>
</dbReference>
<evidence type="ECO:0000256" key="7">
    <source>
        <dbReference type="ARBA" id="ARBA00022968"/>
    </source>
</evidence>
<proteinExistence type="inferred from homology"/>
<dbReference type="Ensembl" id="ENSCPOT00000038672.1">
    <property type="protein sequence ID" value="ENSCPOP00000029551.1"/>
    <property type="gene ID" value="ENSCPOG00000039336.1"/>
</dbReference>
<evidence type="ECO:0000256" key="11">
    <source>
        <dbReference type="ARBA" id="ARBA00023180"/>
    </source>
</evidence>
<name>A0A286XVH4_CAVPO</name>
<dbReference type="STRING" id="10141.ENSCPOP00000029551"/>
<evidence type="ECO:0000313" key="15">
    <source>
        <dbReference type="Proteomes" id="UP000005447"/>
    </source>
</evidence>
<dbReference type="AlphaFoldDB" id="A0A286XVH4"/>
<dbReference type="OMA" id="VSYLQGH"/>
<organism evidence="14 15">
    <name type="scientific">Cavia porcellus</name>
    <name type="common">Guinea pig</name>
    <dbReference type="NCBI Taxonomy" id="10141"/>
    <lineage>
        <taxon>Eukaryota</taxon>
        <taxon>Metazoa</taxon>
        <taxon>Chordata</taxon>
        <taxon>Craniata</taxon>
        <taxon>Vertebrata</taxon>
        <taxon>Euteleostomi</taxon>
        <taxon>Mammalia</taxon>
        <taxon>Eutheria</taxon>
        <taxon>Euarchontoglires</taxon>
        <taxon>Glires</taxon>
        <taxon>Rodentia</taxon>
        <taxon>Hystricomorpha</taxon>
        <taxon>Caviidae</taxon>
        <taxon>Cavia</taxon>
    </lineage>
</organism>
<dbReference type="eggNOG" id="KOG2287">
    <property type="taxonomic scope" value="Eukaryota"/>
</dbReference>
<dbReference type="GO" id="GO:0008532">
    <property type="term" value="F:N-acetyllactosaminide beta-1,3-N-acetylglucosaminyltransferase activity"/>
    <property type="evidence" value="ECO:0007669"/>
    <property type="project" value="Ensembl"/>
</dbReference>
<comment type="subcellular location">
    <subcellularLocation>
        <location evidence="1 12">Golgi apparatus membrane</location>
        <topology evidence="1 12">Single-pass type II membrane protein</topology>
    </subcellularLocation>
</comment>
<evidence type="ECO:0000256" key="9">
    <source>
        <dbReference type="ARBA" id="ARBA00023034"/>
    </source>
</evidence>
<dbReference type="InterPro" id="IPR002659">
    <property type="entry name" value="Glyco_trans_31"/>
</dbReference>
<keyword evidence="4 12" id="KW-0328">Glycosyltransferase</keyword>
<protein>
    <recommendedName>
        <fullName evidence="12">Hexosyltransferase</fullName>
        <ecNumber evidence="12">2.4.1.-</ecNumber>
    </recommendedName>
</protein>
<dbReference type="GeneID" id="100713343"/>
<evidence type="ECO:0000256" key="4">
    <source>
        <dbReference type="ARBA" id="ARBA00022676"/>
    </source>
</evidence>
<dbReference type="GO" id="GO:0008499">
    <property type="term" value="F:N-acetyl-beta-D-glucosaminide beta-(1,3)-galactosyltransferase activity"/>
    <property type="evidence" value="ECO:0007669"/>
    <property type="project" value="UniProtKB-ARBA"/>
</dbReference>
<evidence type="ECO:0000256" key="6">
    <source>
        <dbReference type="ARBA" id="ARBA00022692"/>
    </source>
</evidence>
<evidence type="ECO:0000256" key="12">
    <source>
        <dbReference type="RuleBase" id="RU363063"/>
    </source>
</evidence>
<gene>
    <name evidence="14" type="primary">B3GNT3</name>
</gene>
<dbReference type="PANTHER" id="PTHR11214:SF23">
    <property type="entry name" value="N-ACETYLLACTOSAMINIDE BETA-1,3-N-ACETYLGLUCOSAMINYLTRANSFERASE 3"/>
    <property type="match status" value="1"/>
</dbReference>
<dbReference type="Pfam" id="PF01762">
    <property type="entry name" value="Galactosyl_T"/>
    <property type="match status" value="1"/>
</dbReference>
<keyword evidence="9 12" id="KW-0333">Golgi apparatus</keyword>
<keyword evidence="8" id="KW-1133">Transmembrane helix</keyword>
<evidence type="ECO:0000313" key="14">
    <source>
        <dbReference type="Ensembl" id="ENSCPOP00000029551.1"/>
    </source>
</evidence>
<dbReference type="VEuPathDB" id="HostDB:ENSCPOG00000039336"/>
<evidence type="ECO:0000256" key="2">
    <source>
        <dbReference type="ARBA" id="ARBA00004922"/>
    </source>
</evidence>
<reference evidence="15" key="1">
    <citation type="journal article" date="2011" name="Nature">
        <title>A high-resolution map of human evolutionary constraint using 29 mammals.</title>
        <authorList>
            <person name="Lindblad-Toh K."/>
            <person name="Garber M."/>
            <person name="Zuk O."/>
            <person name="Lin M.F."/>
            <person name="Parker B.J."/>
            <person name="Washietl S."/>
            <person name="Kheradpour P."/>
            <person name="Ernst J."/>
            <person name="Jordan G."/>
            <person name="Mauceli E."/>
            <person name="Ward L.D."/>
            <person name="Lowe C.B."/>
            <person name="Holloway A.K."/>
            <person name="Clamp M."/>
            <person name="Gnerre S."/>
            <person name="Alfoldi J."/>
            <person name="Beal K."/>
            <person name="Chang J."/>
            <person name="Clawson H."/>
            <person name="Cuff J."/>
            <person name="Di Palma F."/>
            <person name="Fitzgerald S."/>
            <person name="Flicek P."/>
            <person name="Guttman M."/>
            <person name="Hubisz M.J."/>
            <person name="Jaffe D.B."/>
            <person name="Jungreis I."/>
            <person name="Kent W.J."/>
            <person name="Kostka D."/>
            <person name="Lara M."/>
            <person name="Martins A.L."/>
            <person name="Massingham T."/>
            <person name="Moltke I."/>
            <person name="Raney B.J."/>
            <person name="Rasmussen M.D."/>
            <person name="Robinson J."/>
            <person name="Stark A."/>
            <person name="Vilella A.J."/>
            <person name="Wen J."/>
            <person name="Xie X."/>
            <person name="Zody M.C."/>
            <person name="Baldwin J."/>
            <person name="Bloom T."/>
            <person name="Chin C.W."/>
            <person name="Heiman D."/>
            <person name="Nicol R."/>
            <person name="Nusbaum C."/>
            <person name="Young S."/>
            <person name="Wilkinson J."/>
            <person name="Worley K.C."/>
            <person name="Kovar C.L."/>
            <person name="Muzny D.M."/>
            <person name="Gibbs R.A."/>
            <person name="Cree A."/>
            <person name="Dihn H.H."/>
            <person name="Fowler G."/>
            <person name="Jhangiani S."/>
            <person name="Joshi V."/>
            <person name="Lee S."/>
            <person name="Lewis L.R."/>
            <person name="Nazareth L.V."/>
            <person name="Okwuonu G."/>
            <person name="Santibanez J."/>
            <person name="Warren W.C."/>
            <person name="Mardis E.R."/>
            <person name="Weinstock G.M."/>
            <person name="Wilson R.K."/>
            <person name="Delehaunty K."/>
            <person name="Dooling D."/>
            <person name="Fronik C."/>
            <person name="Fulton L."/>
            <person name="Fulton B."/>
            <person name="Graves T."/>
            <person name="Minx P."/>
            <person name="Sodergren E."/>
            <person name="Birney E."/>
            <person name="Margulies E.H."/>
            <person name="Herrero J."/>
            <person name="Green E.D."/>
            <person name="Haussler D."/>
            <person name="Siepel A."/>
            <person name="Goldman N."/>
            <person name="Pollard K.S."/>
            <person name="Pedersen J.S."/>
            <person name="Lander E.S."/>
            <person name="Kellis M."/>
        </authorList>
    </citation>
    <scope>NUCLEOTIDE SEQUENCE [LARGE SCALE GENOMIC DNA]</scope>
    <source>
        <strain evidence="15">2N</strain>
    </source>
</reference>
<keyword evidence="15" id="KW-1185">Reference proteome</keyword>
<dbReference type="PANTHER" id="PTHR11214">
    <property type="entry name" value="BETA-1,3-N-ACETYLGLUCOSAMINYLTRANSFERASE"/>
    <property type="match status" value="1"/>
</dbReference>
<dbReference type="FunFam" id="3.90.550.50:FF:000009">
    <property type="entry name" value="Hexosyltransferase"/>
    <property type="match status" value="1"/>
</dbReference>
<accession>A0A286XVH4</accession>
<dbReference type="OrthoDB" id="2139606at2759"/>
<dbReference type="CTD" id="10331"/>
<keyword evidence="7" id="KW-0735">Signal-anchor</keyword>
<comment type="pathway">
    <text evidence="2">Protein modification; protein glycosylation.</text>
</comment>
<dbReference type="GO" id="GO:0016266">
    <property type="term" value="P:protein O-linked glycosylation via N-acetyl-galactosamine"/>
    <property type="evidence" value="ECO:0007669"/>
    <property type="project" value="UniProtKB-ARBA"/>
</dbReference>
<dbReference type="InParanoid" id="A0A286XVH4"/>
<sequence length="377" mass="42569">MRRPRALRSGWSLLLALGAVTTLVLLSLHARPMSSLQTRSPRDAPETTQAPKTPAQPPARPRPAPCLPNTSLAAHPDFAAQPTHVRDFLLYRHCRDFPTLQDAPAAKCASRVFLLLAIKSSPANYERRDVVRRTWGQERQVQGLALRRLFLVGTAAHPHEAAKVNRLLALEAREHGDILQWDFHDSFFNLTLKQVLFLEWLKARCPNASFLLNGDDDVFAHTDNMVTFLRDHNPERHLFVGHLIQGVGPIRSPWSKYFVPRLVMAAEHYPPYCGGGGFLLSRFTAHALQRAASVLDLLPIDDVFLGQCLRHQGLRPASHSGVRTAGLQAPSDRLSSFDPCYYRELLLVHRFLPYEMLLMWEALHKPDLACGRQTRVY</sequence>
<evidence type="ECO:0000256" key="3">
    <source>
        <dbReference type="ARBA" id="ARBA00008661"/>
    </source>
</evidence>
<comment type="similarity">
    <text evidence="3 12">Belongs to the glycosyltransferase 31 family.</text>
</comment>
<dbReference type="RefSeq" id="XP_013002958.1">
    <property type="nucleotide sequence ID" value="XM_013147504.2"/>
</dbReference>
<dbReference type="GO" id="GO:0030311">
    <property type="term" value="P:poly-N-acetyllactosamine biosynthetic process"/>
    <property type="evidence" value="ECO:0007669"/>
    <property type="project" value="Ensembl"/>
</dbReference>
<keyword evidence="5" id="KW-0808">Transferase</keyword>
<evidence type="ECO:0000256" key="10">
    <source>
        <dbReference type="ARBA" id="ARBA00023136"/>
    </source>
</evidence>
<evidence type="ECO:0000256" key="1">
    <source>
        <dbReference type="ARBA" id="ARBA00004323"/>
    </source>
</evidence>
<feature type="region of interest" description="Disordered" evidence="13">
    <location>
        <begin position="34"/>
        <end position="73"/>
    </location>
</feature>
<dbReference type="Bgee" id="ENSCPOG00000039336">
    <property type="expression patterns" value="Expressed in uterine cervix and 6 other cell types or tissues"/>
</dbReference>
<dbReference type="GeneTree" id="ENSGT00940000159134"/>
<evidence type="ECO:0000256" key="8">
    <source>
        <dbReference type="ARBA" id="ARBA00022989"/>
    </source>
</evidence>
<dbReference type="EC" id="2.4.1.-" evidence="12"/>
<dbReference type="GO" id="GO:0000139">
    <property type="term" value="C:Golgi membrane"/>
    <property type="evidence" value="ECO:0007669"/>
    <property type="project" value="UniProtKB-SubCell"/>
</dbReference>
<dbReference type="FunCoup" id="A0A286XVH4">
    <property type="interactions" value="221"/>
</dbReference>
<reference evidence="14" key="2">
    <citation type="submission" date="2025-08" db="UniProtKB">
        <authorList>
            <consortium name="Ensembl"/>
        </authorList>
    </citation>
    <scope>IDENTIFICATION</scope>
    <source>
        <strain evidence="14">2N</strain>
    </source>
</reference>
<evidence type="ECO:0000256" key="13">
    <source>
        <dbReference type="SAM" id="MobiDB-lite"/>
    </source>
</evidence>
<reference evidence="14" key="3">
    <citation type="submission" date="2025-09" db="UniProtKB">
        <authorList>
            <consortium name="Ensembl"/>
        </authorList>
    </citation>
    <scope>IDENTIFICATION</scope>
    <source>
        <strain evidence="14">2N</strain>
    </source>
</reference>
<keyword evidence="11" id="KW-0325">Glycoprotein</keyword>
<keyword evidence="6" id="KW-0812">Transmembrane</keyword>
<keyword evidence="10" id="KW-0472">Membrane</keyword>
<feature type="compositionally biased region" description="Pro residues" evidence="13">
    <location>
        <begin position="54"/>
        <end position="66"/>
    </location>
</feature>
<dbReference type="Proteomes" id="UP000005447">
    <property type="component" value="Unassembled WGS sequence"/>
</dbReference>
<dbReference type="Gene3D" id="3.90.550.50">
    <property type="match status" value="1"/>
</dbReference>
<dbReference type="KEGG" id="cpoc:100713343"/>
<evidence type="ECO:0000256" key="5">
    <source>
        <dbReference type="ARBA" id="ARBA00022679"/>
    </source>
</evidence>
<dbReference type="EMBL" id="AAKN02046883">
    <property type="status" value="NOT_ANNOTATED_CDS"/>
    <property type="molecule type" value="Genomic_DNA"/>
</dbReference>